<dbReference type="AlphaFoldDB" id="A0A1G8W4F1"/>
<accession>A0A1G8W4F1</accession>
<feature type="region of interest" description="Disordered" evidence="1">
    <location>
        <begin position="1"/>
        <end position="24"/>
    </location>
</feature>
<dbReference type="STRING" id="683260.SAMN05421874_1033"/>
<gene>
    <name evidence="2" type="ORF">SAMN05421874_1033</name>
</gene>
<organism evidence="2 3">
    <name type="scientific">Nonomuraea maritima</name>
    <dbReference type="NCBI Taxonomy" id="683260"/>
    <lineage>
        <taxon>Bacteria</taxon>
        <taxon>Bacillati</taxon>
        <taxon>Actinomycetota</taxon>
        <taxon>Actinomycetes</taxon>
        <taxon>Streptosporangiales</taxon>
        <taxon>Streptosporangiaceae</taxon>
        <taxon>Nonomuraea</taxon>
    </lineage>
</organism>
<reference evidence="2 3" key="1">
    <citation type="submission" date="2016-10" db="EMBL/GenBank/DDBJ databases">
        <authorList>
            <person name="de Groot N.N."/>
        </authorList>
    </citation>
    <scope>NUCLEOTIDE SEQUENCE [LARGE SCALE GENOMIC DNA]</scope>
    <source>
        <strain evidence="2 3">CGMCC 4.5681</strain>
    </source>
</reference>
<sequence>MQGDPSGLTTLGAMTSPKPKTVQTMKPETAAKKLGVLLSATPAEFQAGVVSRDELNELQAKPPTWLTDLRRNGPHPKQVVAAKLKVSISGLRRAGITEPLTTAEIEALKAENPAWLEHEQAVQAENRKEALRLKEG</sequence>
<evidence type="ECO:0000256" key="1">
    <source>
        <dbReference type="SAM" id="MobiDB-lite"/>
    </source>
</evidence>
<dbReference type="Proteomes" id="UP000198683">
    <property type="component" value="Unassembled WGS sequence"/>
</dbReference>
<keyword evidence="3" id="KW-1185">Reference proteome</keyword>
<dbReference type="InterPro" id="IPR046039">
    <property type="entry name" value="DUF5997"/>
</dbReference>
<evidence type="ECO:0000313" key="3">
    <source>
        <dbReference type="Proteomes" id="UP000198683"/>
    </source>
</evidence>
<proteinExistence type="predicted"/>
<protein>
    <submittedName>
        <fullName evidence="2">Uncharacterized protein</fullName>
    </submittedName>
</protein>
<name>A0A1G8W4F1_9ACTN</name>
<dbReference type="EMBL" id="FNFB01000003">
    <property type="protein sequence ID" value="SDJ72996.1"/>
    <property type="molecule type" value="Genomic_DNA"/>
</dbReference>
<dbReference type="Pfam" id="PF19460">
    <property type="entry name" value="DUF5997"/>
    <property type="match status" value="1"/>
</dbReference>
<evidence type="ECO:0000313" key="2">
    <source>
        <dbReference type="EMBL" id="SDJ72996.1"/>
    </source>
</evidence>